<evidence type="ECO:0000256" key="1">
    <source>
        <dbReference type="SAM" id="MobiDB-lite"/>
    </source>
</evidence>
<reference evidence="2" key="1">
    <citation type="journal article" date="2021" name="Proc. Natl. Acad. Sci. U.S.A.">
        <title>Three genomes in the algal genus Volvox reveal the fate of a haploid sex-determining region after a transition to homothallism.</title>
        <authorList>
            <person name="Yamamoto K."/>
            <person name="Hamaji T."/>
            <person name="Kawai-Toyooka H."/>
            <person name="Matsuzaki R."/>
            <person name="Takahashi F."/>
            <person name="Nishimura Y."/>
            <person name="Kawachi M."/>
            <person name="Noguchi H."/>
            <person name="Minakuchi Y."/>
            <person name="Umen J.G."/>
            <person name="Toyoda A."/>
            <person name="Nozaki H."/>
        </authorList>
    </citation>
    <scope>NUCLEOTIDE SEQUENCE</scope>
    <source>
        <strain evidence="2">NIES-3786</strain>
    </source>
</reference>
<feature type="region of interest" description="Disordered" evidence="1">
    <location>
        <begin position="514"/>
        <end position="533"/>
    </location>
</feature>
<feature type="non-terminal residue" evidence="2">
    <location>
        <position position="1"/>
    </location>
</feature>
<sequence>FVVDHAQQYHVAMRKSLVSLDCDKPTESKSKTKAITLSTKEWQEYQELKAWQASSNTTTRAPKSTTVGTSSQPAPQRATQPPEGRTRGAQGGRREDGQRRSTDGLPCTYAKCLGRRAAHSETECWTKQLDEGRVNNQAPPPAYFVEKHKQARAARGKTMLTVTEEEEDEEATTLAITKADLLRWKLQEQEALAPSKVGCPVTTSPEATPATDEDASVANAWTNRERLPAGFEQLPPGPLPSTLPRSSSAATTLDCQWRDGRRVQLQLGPQAPAEALQELLRLVKEVVKEAPACDKVSARAISTKADPAAPLITAGVLEGAPEELVRQACADYRAAAEGILRMSNQAQDASVAIVVADGSPLWKDLHVVPDTASDVVLLVESLVEQAGLQLAPTRILLNTGHGLAGTGPRPLGQVEGGLTICLAPGTPHESYIHTNAVVVPDATAQACGFSVLLGTRVLHRGSMEVRRFPSPHLAYRPRMDELRWAYLPMEPLVDKAAAHLNAVRQCLVTGSTMENSEGAAAAPGPAERVEPGPIGASTAAALFPERSPPGPQPLSRAALPTRLARAPTSQATTPASQMAAPMTSTPAPPPAAAARRHYQGDLPWAWAMEALGLPTATWHPDLLAPLNASLLILQLQEQGLFTAAEATQAAHQRLVQVLEQSAIGQEFLRASLAASTPGLLGYTGPLPLAGNLRVLELRSATHPGEEEAVRRTLSNEGFLHADDVQAKAFALSTLCLSRGPNITPADADVAGEGVTTHPTGGSGLAPPVPTTLMTPPQPTRRVSTREALVSRPPPTEERQPLATSGRRSRSRERPPRS</sequence>
<accession>A0A8J4CK82</accession>
<name>A0A8J4CK82_9CHLO</name>
<feature type="compositionally biased region" description="Low complexity" evidence="1">
    <location>
        <begin position="517"/>
        <end position="526"/>
    </location>
</feature>
<feature type="region of interest" description="Disordered" evidence="1">
    <location>
        <begin position="563"/>
        <end position="593"/>
    </location>
</feature>
<feature type="compositionally biased region" description="Basic and acidic residues" evidence="1">
    <location>
        <begin position="92"/>
        <end position="102"/>
    </location>
</feature>
<keyword evidence="3" id="KW-1185">Reference proteome</keyword>
<proteinExistence type="predicted"/>
<protein>
    <submittedName>
        <fullName evidence="2">Uncharacterized protein</fullName>
    </submittedName>
</protein>
<evidence type="ECO:0000313" key="2">
    <source>
        <dbReference type="EMBL" id="GIL84049.1"/>
    </source>
</evidence>
<dbReference type="AlphaFoldDB" id="A0A8J4CK82"/>
<dbReference type="EMBL" id="BNCP01000028">
    <property type="protein sequence ID" value="GIL84049.1"/>
    <property type="molecule type" value="Genomic_DNA"/>
</dbReference>
<gene>
    <name evidence="2" type="ORF">Vretifemale_12774</name>
</gene>
<organism evidence="2 3">
    <name type="scientific">Volvox reticuliferus</name>
    <dbReference type="NCBI Taxonomy" id="1737510"/>
    <lineage>
        <taxon>Eukaryota</taxon>
        <taxon>Viridiplantae</taxon>
        <taxon>Chlorophyta</taxon>
        <taxon>core chlorophytes</taxon>
        <taxon>Chlorophyceae</taxon>
        <taxon>CS clade</taxon>
        <taxon>Chlamydomonadales</taxon>
        <taxon>Volvocaceae</taxon>
        <taxon>Volvox</taxon>
    </lineage>
</organism>
<comment type="caution">
    <text evidence="2">The sequence shown here is derived from an EMBL/GenBank/DDBJ whole genome shotgun (WGS) entry which is preliminary data.</text>
</comment>
<feature type="compositionally biased region" description="Polar residues" evidence="1">
    <location>
        <begin position="52"/>
        <end position="79"/>
    </location>
</feature>
<feature type="region of interest" description="Disordered" evidence="1">
    <location>
        <begin position="50"/>
        <end position="105"/>
    </location>
</feature>
<feature type="region of interest" description="Disordered" evidence="1">
    <location>
        <begin position="196"/>
        <end position="215"/>
    </location>
</feature>
<dbReference type="Proteomes" id="UP000747110">
    <property type="component" value="Unassembled WGS sequence"/>
</dbReference>
<feature type="region of interest" description="Disordered" evidence="1">
    <location>
        <begin position="747"/>
        <end position="817"/>
    </location>
</feature>
<evidence type="ECO:0000313" key="3">
    <source>
        <dbReference type="Proteomes" id="UP000747110"/>
    </source>
</evidence>